<gene>
    <name evidence="1" type="ORF">GCM10009799_45770</name>
</gene>
<protein>
    <submittedName>
        <fullName evidence="1">Uncharacterized protein</fullName>
    </submittedName>
</protein>
<sequence>MALLSLGTTAAPAYPGHTVSRYMPLSGTASDISTARSAGCDAGRTGRSGVRILFFGTQERGGRLRPPGTTRDSTAPRVAATRAIRVTAAWARGFSSCRTRGATADVALGVNNKDDTGLGGGTAGTAWARIVNEAASSASTPAVTIAGAVDAEPSWSSPAWARGWARAFTTTSTRPLYAASSADGCPTYGSASVACGNGWTLADVHYVATGASAQIRAIPQIYRTDGIQARQWARISSWGARQGPGTVRFAGSLSQHVACRQRGGCARTNNTAKAAWTQLRDALNAHPETRVSALPNATDVRWP</sequence>
<keyword evidence="2" id="KW-1185">Reference proteome</keyword>
<evidence type="ECO:0000313" key="2">
    <source>
        <dbReference type="Proteomes" id="UP001501585"/>
    </source>
</evidence>
<evidence type="ECO:0000313" key="1">
    <source>
        <dbReference type="EMBL" id="GAA2012256.1"/>
    </source>
</evidence>
<dbReference type="EMBL" id="BAAAPC010000024">
    <property type="protein sequence ID" value="GAA2012256.1"/>
    <property type="molecule type" value="Genomic_DNA"/>
</dbReference>
<dbReference type="Proteomes" id="UP001501585">
    <property type="component" value="Unassembled WGS sequence"/>
</dbReference>
<comment type="caution">
    <text evidence="1">The sequence shown here is derived from an EMBL/GenBank/DDBJ whole genome shotgun (WGS) entry which is preliminary data.</text>
</comment>
<reference evidence="1 2" key="1">
    <citation type="journal article" date="2019" name="Int. J. Syst. Evol. Microbiol.">
        <title>The Global Catalogue of Microorganisms (GCM) 10K type strain sequencing project: providing services to taxonomists for standard genome sequencing and annotation.</title>
        <authorList>
            <consortium name="The Broad Institute Genomics Platform"/>
            <consortium name="The Broad Institute Genome Sequencing Center for Infectious Disease"/>
            <person name="Wu L."/>
            <person name="Ma J."/>
        </authorList>
    </citation>
    <scope>NUCLEOTIDE SEQUENCE [LARGE SCALE GENOMIC DNA]</scope>
    <source>
        <strain evidence="1 2">JCM 15313</strain>
    </source>
</reference>
<name>A0ABN2TKQ7_9ACTN</name>
<organism evidence="1 2">
    <name type="scientific">Nocardiopsis rhodophaea</name>
    <dbReference type="NCBI Taxonomy" id="280238"/>
    <lineage>
        <taxon>Bacteria</taxon>
        <taxon>Bacillati</taxon>
        <taxon>Actinomycetota</taxon>
        <taxon>Actinomycetes</taxon>
        <taxon>Streptosporangiales</taxon>
        <taxon>Nocardiopsidaceae</taxon>
        <taxon>Nocardiopsis</taxon>
    </lineage>
</organism>
<accession>A0ABN2TKQ7</accession>
<proteinExistence type="predicted"/>